<sequence length="76" mass="8708">MTTNQLVAVPRQRVPAKVIYHGFCGRGLKRRRPTSQGARSARLLRDFRFPCFGLLRIHALRSIWKLNGASSDTTWL</sequence>
<dbReference type="WBParaSite" id="L893_g18606.t1">
    <property type="protein sequence ID" value="L893_g18606.t1"/>
    <property type="gene ID" value="L893_g18606"/>
</dbReference>
<reference evidence="2" key="1">
    <citation type="submission" date="2016-11" db="UniProtKB">
        <authorList>
            <consortium name="WormBaseParasite"/>
        </authorList>
    </citation>
    <scope>IDENTIFICATION</scope>
</reference>
<organism evidence="1 2">
    <name type="scientific">Steinernema glaseri</name>
    <dbReference type="NCBI Taxonomy" id="37863"/>
    <lineage>
        <taxon>Eukaryota</taxon>
        <taxon>Metazoa</taxon>
        <taxon>Ecdysozoa</taxon>
        <taxon>Nematoda</taxon>
        <taxon>Chromadorea</taxon>
        <taxon>Rhabditida</taxon>
        <taxon>Tylenchina</taxon>
        <taxon>Panagrolaimomorpha</taxon>
        <taxon>Strongyloidoidea</taxon>
        <taxon>Steinernematidae</taxon>
        <taxon>Steinernema</taxon>
    </lineage>
</organism>
<evidence type="ECO:0000313" key="1">
    <source>
        <dbReference type="Proteomes" id="UP000095287"/>
    </source>
</evidence>
<evidence type="ECO:0000313" key="2">
    <source>
        <dbReference type="WBParaSite" id="L893_g18606.t1"/>
    </source>
</evidence>
<dbReference type="AlphaFoldDB" id="A0A1I7YR12"/>
<keyword evidence="1" id="KW-1185">Reference proteome</keyword>
<proteinExistence type="predicted"/>
<accession>A0A1I7YR12</accession>
<protein>
    <submittedName>
        <fullName evidence="2">Uncharacterized protein</fullName>
    </submittedName>
</protein>
<name>A0A1I7YR12_9BILA</name>
<dbReference type="Proteomes" id="UP000095287">
    <property type="component" value="Unplaced"/>
</dbReference>